<evidence type="ECO:0000313" key="3">
    <source>
        <dbReference type="Proteomes" id="UP000325902"/>
    </source>
</evidence>
<dbReference type="EMBL" id="VCHE01000072">
    <property type="protein sequence ID" value="KAB2572740.1"/>
    <property type="molecule type" value="Genomic_DNA"/>
</dbReference>
<proteinExistence type="predicted"/>
<protein>
    <submittedName>
        <fullName evidence="2">Uncharacterized protein</fullName>
    </submittedName>
</protein>
<accession>A0A5N5D601</accession>
<evidence type="ECO:0000313" key="2">
    <source>
        <dbReference type="EMBL" id="KAB2572740.1"/>
    </source>
</evidence>
<evidence type="ECO:0000256" key="1">
    <source>
        <dbReference type="SAM" id="MobiDB-lite"/>
    </source>
</evidence>
<reference evidence="2 3" key="1">
    <citation type="journal article" date="2019" name="Sci. Rep.">
        <title>A multi-omics analysis of the grapevine pathogen Lasiodiplodia theobromae reveals that temperature affects the expression of virulence- and pathogenicity-related genes.</title>
        <authorList>
            <person name="Felix C."/>
            <person name="Meneses R."/>
            <person name="Goncalves M.F.M."/>
            <person name="Tilleman L."/>
            <person name="Duarte A.S."/>
            <person name="Jorrin-Novo J.V."/>
            <person name="Van de Peer Y."/>
            <person name="Deforce D."/>
            <person name="Van Nieuwerburgh F."/>
            <person name="Esteves A.C."/>
            <person name="Alves A."/>
        </authorList>
    </citation>
    <scope>NUCLEOTIDE SEQUENCE [LARGE SCALE GENOMIC DNA]</scope>
    <source>
        <strain evidence="2 3">LA-SOL3</strain>
    </source>
</reference>
<sequence>MDRPIYEDDLTTIHARHAAPLVQLRHLAATSVRNLRTAVAEEIMQAALMILEDIATMVGDMFPDGEISDPDLPFGQVRMDTEGLHIGHSARSFRENDSVYSEGCSDDDASSSAEESDQEADSLPPLPLTELARTCSATSFANLRHLYTLYYTIHISRMDRLILRLDTSSTLPNCTVPSRPESICQTPPPSSAAGISYGPRCESPQQKQMQKNCSHGGGAGVPLTEEKEMQYAHVLADEMLQVAEYKEAIVRILVEELAGGMGAA</sequence>
<name>A0A5N5D601_9PEZI</name>
<dbReference type="AlphaFoldDB" id="A0A5N5D601"/>
<feature type="region of interest" description="Disordered" evidence="1">
    <location>
        <begin position="97"/>
        <end position="127"/>
    </location>
</feature>
<organism evidence="2 3">
    <name type="scientific">Lasiodiplodia theobromae</name>
    <dbReference type="NCBI Taxonomy" id="45133"/>
    <lineage>
        <taxon>Eukaryota</taxon>
        <taxon>Fungi</taxon>
        <taxon>Dikarya</taxon>
        <taxon>Ascomycota</taxon>
        <taxon>Pezizomycotina</taxon>
        <taxon>Dothideomycetes</taxon>
        <taxon>Dothideomycetes incertae sedis</taxon>
        <taxon>Botryosphaeriales</taxon>
        <taxon>Botryosphaeriaceae</taxon>
        <taxon>Lasiodiplodia</taxon>
    </lineage>
</organism>
<feature type="compositionally biased region" description="Acidic residues" evidence="1">
    <location>
        <begin position="104"/>
        <end position="120"/>
    </location>
</feature>
<keyword evidence="3" id="KW-1185">Reference proteome</keyword>
<comment type="caution">
    <text evidence="2">The sequence shown here is derived from an EMBL/GenBank/DDBJ whole genome shotgun (WGS) entry which is preliminary data.</text>
</comment>
<gene>
    <name evidence="2" type="ORF">DBV05_g8609</name>
</gene>
<dbReference type="Proteomes" id="UP000325902">
    <property type="component" value="Unassembled WGS sequence"/>
</dbReference>